<accession>A0A9N9IZL6</accession>
<dbReference type="Proteomes" id="UP000789570">
    <property type="component" value="Unassembled WGS sequence"/>
</dbReference>
<proteinExistence type="predicted"/>
<gene>
    <name evidence="1" type="ORF">FCALED_LOCUS16584</name>
</gene>
<keyword evidence="2" id="KW-1185">Reference proteome</keyword>
<evidence type="ECO:0000313" key="2">
    <source>
        <dbReference type="Proteomes" id="UP000789570"/>
    </source>
</evidence>
<feature type="non-terminal residue" evidence="1">
    <location>
        <position position="1"/>
    </location>
</feature>
<evidence type="ECO:0000313" key="1">
    <source>
        <dbReference type="EMBL" id="CAG8755438.1"/>
    </source>
</evidence>
<feature type="non-terminal residue" evidence="1">
    <location>
        <position position="56"/>
    </location>
</feature>
<name>A0A9N9IZL6_9GLOM</name>
<dbReference type="AlphaFoldDB" id="A0A9N9IZL6"/>
<sequence>LIVLNGSKRAGWLGKPAAGHAANDFAIFTIKFRNIRLELMLVKLVVLNGSKRASWL</sequence>
<protein>
    <submittedName>
        <fullName evidence="1">9489_t:CDS:1</fullName>
    </submittedName>
</protein>
<comment type="caution">
    <text evidence="1">The sequence shown here is derived from an EMBL/GenBank/DDBJ whole genome shotgun (WGS) entry which is preliminary data.</text>
</comment>
<reference evidence="1" key="1">
    <citation type="submission" date="2021-06" db="EMBL/GenBank/DDBJ databases">
        <authorList>
            <person name="Kallberg Y."/>
            <person name="Tangrot J."/>
            <person name="Rosling A."/>
        </authorList>
    </citation>
    <scope>NUCLEOTIDE SEQUENCE</scope>
    <source>
        <strain evidence="1">UK204</strain>
    </source>
</reference>
<organism evidence="1 2">
    <name type="scientific">Funneliformis caledonium</name>
    <dbReference type="NCBI Taxonomy" id="1117310"/>
    <lineage>
        <taxon>Eukaryota</taxon>
        <taxon>Fungi</taxon>
        <taxon>Fungi incertae sedis</taxon>
        <taxon>Mucoromycota</taxon>
        <taxon>Glomeromycotina</taxon>
        <taxon>Glomeromycetes</taxon>
        <taxon>Glomerales</taxon>
        <taxon>Glomeraceae</taxon>
        <taxon>Funneliformis</taxon>
    </lineage>
</organism>
<dbReference type="EMBL" id="CAJVPQ010020084">
    <property type="protein sequence ID" value="CAG8755438.1"/>
    <property type="molecule type" value="Genomic_DNA"/>
</dbReference>